<evidence type="ECO:0000313" key="3">
    <source>
        <dbReference type="EMBL" id="QEH36726.1"/>
    </source>
</evidence>
<keyword evidence="4" id="KW-1185">Reference proteome</keyword>
<evidence type="ECO:0000313" key="4">
    <source>
        <dbReference type="Proteomes" id="UP000324233"/>
    </source>
</evidence>
<sequence length="320" mass="35877">MGLGKYLKKAFLNHWNLLAFLGGLGFAALSGQPDVYIPLVLAGEAAYVGLIGTHPKFRYLVDVQEHQASRKQDSEVIGEAFQRILKSLPPRQLRRFEALRDRCTNLRQLARHMKETEDPTGLSTSEAFEDLQLSSLDRLLWIYLRLLYTQTMLERFLESTSEAQIRGDIKKLEDRIAGTWKPGPDATVPPARQNILKTLQDNLETCRARLANLEKAKENYELVDAEIGRLENKIQSITEMAINRQDAQFVAGQVDQVASSLVQTEQAMNDLQFATGLGPLDDAAPAIVPRGPAVPEVSPAEESPPPRPRKRQADDGIRYY</sequence>
<dbReference type="RefSeq" id="WP_148596383.1">
    <property type="nucleotide sequence ID" value="NZ_CP042997.1"/>
</dbReference>
<protein>
    <submittedName>
        <fullName evidence="3">Uncharacterized protein</fullName>
    </submittedName>
</protein>
<feature type="region of interest" description="Disordered" evidence="2">
    <location>
        <begin position="282"/>
        <end position="320"/>
    </location>
</feature>
<reference evidence="3 4" key="1">
    <citation type="submission" date="2019-08" db="EMBL/GenBank/DDBJ databases">
        <title>Deep-cultivation of Planctomycetes and their phenomic and genomic characterization uncovers novel biology.</title>
        <authorList>
            <person name="Wiegand S."/>
            <person name="Jogler M."/>
            <person name="Boedeker C."/>
            <person name="Pinto D."/>
            <person name="Vollmers J."/>
            <person name="Rivas-Marin E."/>
            <person name="Kohn T."/>
            <person name="Peeters S.H."/>
            <person name="Heuer A."/>
            <person name="Rast P."/>
            <person name="Oberbeckmann S."/>
            <person name="Bunk B."/>
            <person name="Jeske O."/>
            <person name="Meyerdierks A."/>
            <person name="Storesund J.E."/>
            <person name="Kallscheuer N."/>
            <person name="Luecker S."/>
            <person name="Lage O.M."/>
            <person name="Pohl T."/>
            <person name="Merkel B.J."/>
            <person name="Hornburger P."/>
            <person name="Mueller R.-W."/>
            <person name="Bruemmer F."/>
            <person name="Labrenz M."/>
            <person name="Spormann A.M."/>
            <person name="Op den Camp H."/>
            <person name="Overmann J."/>
            <person name="Amann R."/>
            <person name="Jetten M.S.M."/>
            <person name="Mascher T."/>
            <person name="Medema M.H."/>
            <person name="Devos D.P."/>
            <person name="Kaster A.-K."/>
            <person name="Ovreas L."/>
            <person name="Rohde M."/>
            <person name="Galperin M.Y."/>
            <person name="Jogler C."/>
        </authorList>
    </citation>
    <scope>NUCLEOTIDE SEQUENCE [LARGE SCALE GENOMIC DNA]</scope>
    <source>
        <strain evidence="3 4">OJF2</strain>
    </source>
</reference>
<dbReference type="AlphaFoldDB" id="A0A5B9W7R5"/>
<keyword evidence="1" id="KW-0175">Coiled coil</keyword>
<organism evidence="3 4">
    <name type="scientific">Aquisphaera giovannonii</name>
    <dbReference type="NCBI Taxonomy" id="406548"/>
    <lineage>
        <taxon>Bacteria</taxon>
        <taxon>Pseudomonadati</taxon>
        <taxon>Planctomycetota</taxon>
        <taxon>Planctomycetia</taxon>
        <taxon>Isosphaerales</taxon>
        <taxon>Isosphaeraceae</taxon>
        <taxon>Aquisphaera</taxon>
    </lineage>
</organism>
<evidence type="ECO:0000256" key="2">
    <source>
        <dbReference type="SAM" id="MobiDB-lite"/>
    </source>
</evidence>
<dbReference type="OrthoDB" id="256326at2"/>
<name>A0A5B9W7R5_9BACT</name>
<dbReference type="Proteomes" id="UP000324233">
    <property type="component" value="Chromosome"/>
</dbReference>
<feature type="coiled-coil region" evidence="1">
    <location>
        <begin position="196"/>
        <end position="233"/>
    </location>
</feature>
<proteinExistence type="predicted"/>
<feature type="compositionally biased region" description="Basic and acidic residues" evidence="2">
    <location>
        <begin position="311"/>
        <end position="320"/>
    </location>
</feature>
<evidence type="ECO:0000256" key="1">
    <source>
        <dbReference type="SAM" id="Coils"/>
    </source>
</evidence>
<dbReference type="EMBL" id="CP042997">
    <property type="protein sequence ID" value="QEH36726.1"/>
    <property type="molecule type" value="Genomic_DNA"/>
</dbReference>
<accession>A0A5B9W7R5</accession>
<gene>
    <name evidence="3" type="ORF">OJF2_53110</name>
</gene>
<dbReference type="KEGG" id="agv:OJF2_53110"/>